<feature type="region of interest" description="Disordered" evidence="1">
    <location>
        <begin position="174"/>
        <end position="200"/>
    </location>
</feature>
<evidence type="ECO:0000256" key="1">
    <source>
        <dbReference type="SAM" id="MobiDB-lite"/>
    </source>
</evidence>
<dbReference type="GeneID" id="55990400"/>
<dbReference type="KEGG" id="trg:TRUGW13939_02893"/>
<evidence type="ECO:0000313" key="4">
    <source>
        <dbReference type="Proteomes" id="UP000509510"/>
    </source>
</evidence>
<dbReference type="PANTHER" id="PTHR39605:SF1">
    <property type="entry name" value="MAJOR FACILITATOR SUPERFAMILY (MFS) PROFILE DOMAIN-CONTAINING PROTEIN"/>
    <property type="match status" value="1"/>
</dbReference>
<dbReference type="PANTHER" id="PTHR39605">
    <property type="entry name" value="MAJOR FACILITATOR SUPERFAMILY (MFS) PROFILE DOMAIN-CONTAINING PROTEIN"/>
    <property type="match status" value="1"/>
</dbReference>
<dbReference type="EMBL" id="CP055899">
    <property type="protein sequence ID" value="QKX55795.1"/>
    <property type="molecule type" value="Genomic_DNA"/>
</dbReference>
<keyword evidence="2" id="KW-0472">Membrane</keyword>
<organism evidence="3 4">
    <name type="scientific">Talaromyces rugulosus</name>
    <name type="common">Penicillium rugulosum</name>
    <dbReference type="NCBI Taxonomy" id="121627"/>
    <lineage>
        <taxon>Eukaryota</taxon>
        <taxon>Fungi</taxon>
        <taxon>Dikarya</taxon>
        <taxon>Ascomycota</taxon>
        <taxon>Pezizomycotina</taxon>
        <taxon>Eurotiomycetes</taxon>
        <taxon>Eurotiomycetidae</taxon>
        <taxon>Eurotiales</taxon>
        <taxon>Trichocomaceae</taxon>
        <taxon>Talaromyces</taxon>
        <taxon>Talaromyces sect. Islandici</taxon>
    </lineage>
</organism>
<dbReference type="Proteomes" id="UP000509510">
    <property type="component" value="Chromosome II"/>
</dbReference>
<sequence length="200" mass="21733">MDVSFFFFLPPPCLIAAILMASLKAFYVYTYVASAWLAVQGFFLATAPKFIVTLLLDDSRVQPTDIEAYLSRSLGLTLLAIAMLIISLSGLLPLTSPTDAISVEETDARAPYAVSALLITTLLHGALAFYNYTCYVSTSQTAMALGMVGSTIVAATGVWCLLFATDKGRISRRTGADKRTSGFPFKNTEADKRHPERKQL</sequence>
<evidence type="ECO:0000313" key="3">
    <source>
        <dbReference type="EMBL" id="QKX55795.1"/>
    </source>
</evidence>
<evidence type="ECO:0000256" key="2">
    <source>
        <dbReference type="SAM" id="Phobius"/>
    </source>
</evidence>
<name>A0A7H8QQQ3_TALRU</name>
<accession>A0A7H8QQQ3</accession>
<dbReference type="OrthoDB" id="2550114at2759"/>
<reference evidence="4" key="1">
    <citation type="submission" date="2020-06" db="EMBL/GenBank/DDBJ databases">
        <title>A chromosome-scale genome assembly of Talaromyces rugulosus W13939.</title>
        <authorList>
            <person name="Wang B."/>
            <person name="Guo L."/>
            <person name="Ye K."/>
            <person name="Wang L."/>
        </authorList>
    </citation>
    <scope>NUCLEOTIDE SEQUENCE [LARGE SCALE GENOMIC DNA]</scope>
    <source>
        <strain evidence="4">W13939</strain>
    </source>
</reference>
<feature type="transmembrane region" description="Helical" evidence="2">
    <location>
        <begin position="69"/>
        <end position="92"/>
    </location>
</feature>
<dbReference type="AlphaFoldDB" id="A0A7H8QQQ3"/>
<feature type="compositionally biased region" description="Basic and acidic residues" evidence="1">
    <location>
        <begin position="188"/>
        <end position="200"/>
    </location>
</feature>
<proteinExistence type="predicted"/>
<feature type="transmembrane region" description="Helical" evidence="2">
    <location>
        <begin position="112"/>
        <end position="130"/>
    </location>
</feature>
<protein>
    <submittedName>
        <fullName evidence="3">Uncharacterized protein</fullName>
    </submittedName>
</protein>
<keyword evidence="2" id="KW-0812">Transmembrane</keyword>
<feature type="transmembrane region" description="Helical" evidence="2">
    <location>
        <begin position="35"/>
        <end position="57"/>
    </location>
</feature>
<feature type="transmembrane region" description="Helical" evidence="2">
    <location>
        <begin position="142"/>
        <end position="164"/>
    </location>
</feature>
<keyword evidence="4" id="KW-1185">Reference proteome</keyword>
<gene>
    <name evidence="3" type="ORF">TRUGW13939_02893</name>
</gene>
<feature type="transmembrane region" description="Helical" evidence="2">
    <location>
        <begin position="7"/>
        <end position="29"/>
    </location>
</feature>
<dbReference type="RefSeq" id="XP_035341973.1">
    <property type="nucleotide sequence ID" value="XM_035486080.1"/>
</dbReference>
<keyword evidence="2" id="KW-1133">Transmembrane helix</keyword>